<organism evidence="1 2">
    <name type="scientific">Pedobacter cryoconitis</name>
    <dbReference type="NCBI Taxonomy" id="188932"/>
    <lineage>
        <taxon>Bacteria</taxon>
        <taxon>Pseudomonadati</taxon>
        <taxon>Bacteroidota</taxon>
        <taxon>Sphingobacteriia</taxon>
        <taxon>Sphingobacteriales</taxon>
        <taxon>Sphingobacteriaceae</taxon>
        <taxon>Pedobacter</taxon>
    </lineage>
</organism>
<dbReference type="PATRIC" id="fig|188932.3.peg.2106"/>
<dbReference type="AlphaFoldDB" id="A0A127VDB3"/>
<sequence>MIVIEKGTKTVLSSRFHLANNICAYLYDQITEILDAPEYEKMANTDINFNGDPELRSIFEREIATPWIFCSSLSARRNWSWW</sequence>
<evidence type="ECO:0000313" key="2">
    <source>
        <dbReference type="Proteomes" id="UP000071561"/>
    </source>
</evidence>
<dbReference type="EMBL" id="CP014504">
    <property type="protein sequence ID" value="AMP98918.1"/>
    <property type="molecule type" value="Genomic_DNA"/>
</dbReference>
<gene>
    <name evidence="1" type="ORF">AY601_2012</name>
</gene>
<name>A0A127VDB3_9SPHI</name>
<reference evidence="1 2" key="1">
    <citation type="submission" date="2016-03" db="EMBL/GenBank/DDBJ databases">
        <title>Complete genome sequence of Pedobacter cryoconitis PAMC 27485.</title>
        <authorList>
            <person name="Lee J."/>
            <person name="Kim O.-S."/>
        </authorList>
    </citation>
    <scope>NUCLEOTIDE SEQUENCE [LARGE SCALE GENOMIC DNA]</scope>
    <source>
        <strain evidence="1 2">PAMC 27485</strain>
    </source>
</reference>
<keyword evidence="2" id="KW-1185">Reference proteome</keyword>
<proteinExistence type="predicted"/>
<evidence type="ECO:0000313" key="1">
    <source>
        <dbReference type="EMBL" id="AMP98918.1"/>
    </source>
</evidence>
<dbReference type="Proteomes" id="UP000071561">
    <property type="component" value="Chromosome"/>
</dbReference>
<protein>
    <submittedName>
        <fullName evidence="1">Uncharacterized protein</fullName>
    </submittedName>
</protein>
<accession>A0A127VDB3</accession>
<dbReference type="KEGG" id="pcm:AY601_2012"/>